<dbReference type="SMART" id="SM00239">
    <property type="entry name" value="C2"/>
    <property type="match status" value="1"/>
</dbReference>
<proteinExistence type="inferred from homology"/>
<dbReference type="GO" id="GO:0008289">
    <property type="term" value="F:lipid binding"/>
    <property type="evidence" value="ECO:0007669"/>
    <property type="project" value="UniProtKB-KW"/>
</dbReference>
<dbReference type="PANTHER" id="PTHR45933:SF4">
    <property type="entry name" value="OS07G0500300 PROTEIN"/>
    <property type="match status" value="1"/>
</dbReference>
<evidence type="ECO:0000256" key="2">
    <source>
        <dbReference type="ARBA" id="ARBA00004236"/>
    </source>
</evidence>
<organism evidence="14 15">
    <name type="scientific">Digitaria exilis</name>
    <dbReference type="NCBI Taxonomy" id="1010633"/>
    <lineage>
        <taxon>Eukaryota</taxon>
        <taxon>Viridiplantae</taxon>
        <taxon>Streptophyta</taxon>
        <taxon>Embryophyta</taxon>
        <taxon>Tracheophyta</taxon>
        <taxon>Spermatophyta</taxon>
        <taxon>Magnoliopsida</taxon>
        <taxon>Liliopsida</taxon>
        <taxon>Poales</taxon>
        <taxon>Poaceae</taxon>
        <taxon>PACMAD clade</taxon>
        <taxon>Panicoideae</taxon>
        <taxon>Panicodae</taxon>
        <taxon>Paniceae</taxon>
        <taxon>Anthephorinae</taxon>
        <taxon>Digitaria</taxon>
    </lineage>
</organism>
<evidence type="ECO:0000256" key="9">
    <source>
        <dbReference type="ARBA" id="ARBA00023136"/>
    </source>
</evidence>
<evidence type="ECO:0000256" key="11">
    <source>
        <dbReference type="ARBA" id="ARBA00024037"/>
    </source>
</evidence>
<feature type="region of interest" description="Disordered" evidence="12">
    <location>
        <begin position="1"/>
        <end position="26"/>
    </location>
</feature>
<evidence type="ECO:0000256" key="10">
    <source>
        <dbReference type="ARBA" id="ARBA00023242"/>
    </source>
</evidence>
<evidence type="ECO:0000256" key="1">
    <source>
        <dbReference type="ARBA" id="ARBA00004123"/>
    </source>
</evidence>
<comment type="caution">
    <text evidence="14">The sequence shown here is derived from an EMBL/GenBank/DDBJ whole genome shotgun (WGS) entry which is preliminary data.</text>
</comment>
<dbReference type="PROSITE" id="PS50004">
    <property type="entry name" value="C2"/>
    <property type="match status" value="1"/>
</dbReference>
<feature type="domain" description="C2" evidence="13">
    <location>
        <begin position="119"/>
        <end position="237"/>
    </location>
</feature>
<keyword evidence="8" id="KW-0446">Lipid-binding</keyword>
<reference evidence="14" key="1">
    <citation type="submission" date="2020-07" db="EMBL/GenBank/DDBJ databases">
        <title>Genome sequence and genetic diversity analysis of an under-domesticated orphan crop, white fonio (Digitaria exilis).</title>
        <authorList>
            <person name="Bennetzen J.L."/>
            <person name="Chen S."/>
            <person name="Ma X."/>
            <person name="Wang X."/>
            <person name="Yssel A.E.J."/>
            <person name="Chaluvadi S.R."/>
            <person name="Johnson M."/>
            <person name="Gangashetty P."/>
            <person name="Hamidou F."/>
            <person name="Sanogo M.D."/>
            <person name="Zwaenepoel A."/>
            <person name="Wallace J."/>
            <person name="Van De Peer Y."/>
            <person name="Van Deynze A."/>
        </authorList>
    </citation>
    <scope>NUCLEOTIDE SEQUENCE</scope>
    <source>
        <tissue evidence="14">Leaves</tissue>
    </source>
</reference>
<comment type="similarity">
    <text evidence="11">Belongs to the plant CAR protein family.</text>
</comment>
<dbReference type="GO" id="GO:0005096">
    <property type="term" value="F:GTPase activator activity"/>
    <property type="evidence" value="ECO:0007669"/>
    <property type="project" value="UniProtKB-KW"/>
</dbReference>
<keyword evidence="9" id="KW-0472">Membrane</keyword>
<comment type="subcellular location">
    <subcellularLocation>
        <location evidence="2">Cell membrane</location>
    </subcellularLocation>
    <subcellularLocation>
        <location evidence="1">Nucleus</location>
    </subcellularLocation>
</comment>
<feature type="region of interest" description="Disordered" evidence="12">
    <location>
        <begin position="83"/>
        <end position="113"/>
    </location>
</feature>
<dbReference type="Pfam" id="PF00168">
    <property type="entry name" value="C2"/>
    <property type="match status" value="1"/>
</dbReference>
<sequence>MTPAVARSGSELAVRPPTGLGGVGSPVTGGGAVGNLGVGMGSQPLQVEGEKLTSCTLSSVNRQDTIIGCKIVHDAGPLWQATPPIKPGAGRPPLAASTSEQTVPHLPSEPPPSTYRLPQLASLPPAEMASASKEEVIGKLNVRVLRGNNLVIADPLTHTSDPYVVLQYGAQKLKTSVQKKNPNPVWNEVLQLSVTNPTKPVHLEVFDEDKFTADDSMGVAEINITDIYDAAKLNLSHATNGTRIKTIYPVGVNYLGGESHVQWKDGKVVQDLILKLKKVDSGLIVVQLEWVHVPGVKL</sequence>
<keyword evidence="15" id="KW-1185">Reference proteome</keyword>
<dbReference type="Gene3D" id="2.60.40.150">
    <property type="entry name" value="C2 domain"/>
    <property type="match status" value="1"/>
</dbReference>
<dbReference type="CDD" id="cd04038">
    <property type="entry name" value="C2_ArfGAP"/>
    <property type="match status" value="1"/>
</dbReference>
<dbReference type="InterPro" id="IPR000008">
    <property type="entry name" value="C2_dom"/>
</dbReference>
<keyword evidence="6" id="KW-0479">Metal-binding</keyword>
<keyword evidence="10" id="KW-0539">Nucleus</keyword>
<dbReference type="AlphaFoldDB" id="A0A835A299"/>
<keyword evidence="4" id="KW-1003">Cell membrane</keyword>
<dbReference type="InterPro" id="IPR035892">
    <property type="entry name" value="C2_domain_sf"/>
</dbReference>
<keyword evidence="5" id="KW-0938">Abscisic acid signaling pathway</keyword>
<evidence type="ECO:0000256" key="8">
    <source>
        <dbReference type="ARBA" id="ARBA00023121"/>
    </source>
</evidence>
<keyword evidence="3" id="KW-0343">GTPase activation</keyword>
<dbReference type="OrthoDB" id="587122at2759"/>
<dbReference type="SUPFAM" id="SSF49562">
    <property type="entry name" value="C2 domain (Calcium/lipid-binding domain, CaLB)"/>
    <property type="match status" value="1"/>
</dbReference>
<evidence type="ECO:0000256" key="7">
    <source>
        <dbReference type="ARBA" id="ARBA00022837"/>
    </source>
</evidence>
<evidence type="ECO:0000256" key="5">
    <source>
        <dbReference type="ARBA" id="ARBA00022682"/>
    </source>
</evidence>
<keyword evidence="7" id="KW-0106">Calcium</keyword>
<evidence type="ECO:0000256" key="6">
    <source>
        <dbReference type="ARBA" id="ARBA00022723"/>
    </source>
</evidence>
<evidence type="ECO:0000256" key="3">
    <source>
        <dbReference type="ARBA" id="ARBA00022468"/>
    </source>
</evidence>
<dbReference type="InterPro" id="IPR044562">
    <property type="entry name" value="CAR1-11"/>
</dbReference>
<evidence type="ECO:0000313" key="14">
    <source>
        <dbReference type="EMBL" id="KAF8644578.1"/>
    </source>
</evidence>
<dbReference type="EMBL" id="JACEFO010003084">
    <property type="protein sequence ID" value="KAF8644578.1"/>
    <property type="molecule type" value="Genomic_DNA"/>
</dbReference>
<evidence type="ECO:0000256" key="4">
    <source>
        <dbReference type="ARBA" id="ARBA00022475"/>
    </source>
</evidence>
<accession>A0A835A299</accession>
<dbReference type="GO" id="GO:0046872">
    <property type="term" value="F:metal ion binding"/>
    <property type="evidence" value="ECO:0007669"/>
    <property type="project" value="UniProtKB-KW"/>
</dbReference>
<dbReference type="GO" id="GO:0005634">
    <property type="term" value="C:nucleus"/>
    <property type="evidence" value="ECO:0007669"/>
    <property type="project" value="UniProtKB-SubCell"/>
</dbReference>
<evidence type="ECO:0000256" key="12">
    <source>
        <dbReference type="SAM" id="MobiDB-lite"/>
    </source>
</evidence>
<evidence type="ECO:0000313" key="15">
    <source>
        <dbReference type="Proteomes" id="UP000636709"/>
    </source>
</evidence>
<name>A0A835A299_9POAL</name>
<dbReference type="Proteomes" id="UP000636709">
    <property type="component" value="Unassembled WGS sequence"/>
</dbReference>
<dbReference type="GO" id="GO:0005886">
    <property type="term" value="C:plasma membrane"/>
    <property type="evidence" value="ECO:0007669"/>
    <property type="project" value="UniProtKB-SubCell"/>
</dbReference>
<dbReference type="PANTHER" id="PTHR45933">
    <property type="entry name" value="PROTEIN C2-DOMAIN ABA-RELATED 4"/>
    <property type="match status" value="1"/>
</dbReference>
<gene>
    <name evidence="14" type="ORF">HU200_066436</name>
</gene>
<evidence type="ECO:0000259" key="13">
    <source>
        <dbReference type="PROSITE" id="PS50004"/>
    </source>
</evidence>
<protein>
    <recommendedName>
        <fullName evidence="13">C2 domain-containing protein</fullName>
    </recommendedName>
</protein>
<dbReference type="GO" id="GO:0009738">
    <property type="term" value="P:abscisic acid-activated signaling pathway"/>
    <property type="evidence" value="ECO:0007669"/>
    <property type="project" value="UniProtKB-KW"/>
</dbReference>